<dbReference type="GO" id="GO:0016787">
    <property type="term" value="F:hydrolase activity"/>
    <property type="evidence" value="ECO:0007669"/>
    <property type="project" value="UniProtKB-KW"/>
</dbReference>
<keyword evidence="6" id="KW-1185">Reference proteome</keyword>
<sequence length="293" mass="29851">MSAATPSSLPAERPGYPADDELAARRLAAAGTEPDAVPGIAVVDGEVAGVPCRTLEVRGATGQEVLVYLHGGGFRLGSPVAYTAFAGALVGAGVERIVLVDYRLAPEHPFPAGLRDALAVLAAVRSASGTGRVVLAGDSAGAGLALSAALVARDEGLPVDGLVLLSPWLDLRCVSDTFTSPTNTDRMFPLDSARQAAETYLQGHRDDDPLVSPVLADVVGLPPTVVLVGTGESLIGDAAGLASRMARAGQQVDLSVLPDAVHSWPVVTPDSPHTATTVARIAHFVGHGCAARP</sequence>
<evidence type="ECO:0000256" key="1">
    <source>
        <dbReference type="ARBA" id="ARBA00010515"/>
    </source>
</evidence>
<evidence type="ECO:0000256" key="2">
    <source>
        <dbReference type="ARBA" id="ARBA00022801"/>
    </source>
</evidence>
<dbReference type="InterPro" id="IPR050300">
    <property type="entry name" value="GDXG_lipolytic_enzyme"/>
</dbReference>
<dbReference type="InterPro" id="IPR033140">
    <property type="entry name" value="Lipase_GDXG_put_SER_AS"/>
</dbReference>
<gene>
    <name evidence="5" type="ORF">GCM10009836_24310</name>
</gene>
<proteinExistence type="inferred from homology"/>
<dbReference type="PROSITE" id="PS01174">
    <property type="entry name" value="LIPASE_GDXG_SER"/>
    <property type="match status" value="1"/>
</dbReference>
<comment type="caution">
    <text evidence="5">The sequence shown here is derived from an EMBL/GenBank/DDBJ whole genome shotgun (WGS) entry which is preliminary data.</text>
</comment>
<dbReference type="Gene3D" id="3.40.50.1820">
    <property type="entry name" value="alpha/beta hydrolase"/>
    <property type="match status" value="1"/>
</dbReference>
<dbReference type="PANTHER" id="PTHR48081:SF30">
    <property type="entry name" value="ACETYL-HYDROLASE LIPR-RELATED"/>
    <property type="match status" value="1"/>
</dbReference>
<dbReference type="SUPFAM" id="SSF53474">
    <property type="entry name" value="alpha/beta-Hydrolases"/>
    <property type="match status" value="1"/>
</dbReference>
<name>A0ABN2N1I3_9PSEU</name>
<dbReference type="InterPro" id="IPR029058">
    <property type="entry name" value="AB_hydrolase_fold"/>
</dbReference>
<evidence type="ECO:0000259" key="4">
    <source>
        <dbReference type="Pfam" id="PF07859"/>
    </source>
</evidence>
<dbReference type="RefSeq" id="WP_344415607.1">
    <property type="nucleotide sequence ID" value="NZ_BAAAQK010000005.1"/>
</dbReference>
<evidence type="ECO:0000313" key="6">
    <source>
        <dbReference type="Proteomes" id="UP001500449"/>
    </source>
</evidence>
<evidence type="ECO:0000313" key="5">
    <source>
        <dbReference type="EMBL" id="GAA1844068.1"/>
    </source>
</evidence>
<dbReference type="PANTHER" id="PTHR48081">
    <property type="entry name" value="AB HYDROLASE SUPERFAMILY PROTEIN C4A8.06C"/>
    <property type="match status" value="1"/>
</dbReference>
<reference evidence="5 6" key="1">
    <citation type="journal article" date="2019" name="Int. J. Syst. Evol. Microbiol.">
        <title>The Global Catalogue of Microorganisms (GCM) 10K type strain sequencing project: providing services to taxonomists for standard genome sequencing and annotation.</title>
        <authorList>
            <consortium name="The Broad Institute Genomics Platform"/>
            <consortium name="The Broad Institute Genome Sequencing Center for Infectious Disease"/>
            <person name="Wu L."/>
            <person name="Ma J."/>
        </authorList>
    </citation>
    <scope>NUCLEOTIDE SEQUENCE [LARGE SCALE GENOMIC DNA]</scope>
    <source>
        <strain evidence="5 6">JCM 16009</strain>
    </source>
</reference>
<organism evidence="5 6">
    <name type="scientific">Pseudonocardia ailaonensis</name>
    <dbReference type="NCBI Taxonomy" id="367279"/>
    <lineage>
        <taxon>Bacteria</taxon>
        <taxon>Bacillati</taxon>
        <taxon>Actinomycetota</taxon>
        <taxon>Actinomycetes</taxon>
        <taxon>Pseudonocardiales</taxon>
        <taxon>Pseudonocardiaceae</taxon>
        <taxon>Pseudonocardia</taxon>
    </lineage>
</organism>
<dbReference type="InterPro" id="IPR013094">
    <property type="entry name" value="AB_hydrolase_3"/>
</dbReference>
<dbReference type="Proteomes" id="UP001500449">
    <property type="component" value="Unassembled WGS sequence"/>
</dbReference>
<feature type="active site" evidence="3">
    <location>
        <position position="139"/>
    </location>
</feature>
<dbReference type="Pfam" id="PF07859">
    <property type="entry name" value="Abhydrolase_3"/>
    <property type="match status" value="1"/>
</dbReference>
<feature type="domain" description="Alpha/beta hydrolase fold-3" evidence="4">
    <location>
        <begin position="66"/>
        <end position="264"/>
    </location>
</feature>
<keyword evidence="2 5" id="KW-0378">Hydrolase</keyword>
<evidence type="ECO:0000256" key="3">
    <source>
        <dbReference type="PROSITE-ProRule" id="PRU10038"/>
    </source>
</evidence>
<accession>A0ABN2N1I3</accession>
<comment type="similarity">
    <text evidence="1">Belongs to the 'GDXG' lipolytic enzyme family.</text>
</comment>
<dbReference type="EMBL" id="BAAAQK010000005">
    <property type="protein sequence ID" value="GAA1844068.1"/>
    <property type="molecule type" value="Genomic_DNA"/>
</dbReference>
<protein>
    <submittedName>
        <fullName evidence="5">Alpha/beta hydrolase</fullName>
    </submittedName>
</protein>